<gene>
    <name evidence="2" type="ORF">EOE67_12395</name>
</gene>
<feature type="region of interest" description="Disordered" evidence="1">
    <location>
        <begin position="1"/>
        <end position="57"/>
    </location>
</feature>
<evidence type="ECO:0000256" key="1">
    <source>
        <dbReference type="SAM" id="MobiDB-lite"/>
    </source>
</evidence>
<feature type="compositionally biased region" description="Basic and acidic residues" evidence="1">
    <location>
        <begin position="257"/>
        <end position="273"/>
    </location>
</feature>
<feature type="compositionally biased region" description="Low complexity" evidence="1">
    <location>
        <begin position="1"/>
        <end position="19"/>
    </location>
</feature>
<feature type="compositionally biased region" description="Low complexity" evidence="1">
    <location>
        <begin position="284"/>
        <end position="304"/>
    </location>
</feature>
<sequence length="304" mass="31643">MVAPVSTNSVSNSPVSPTSYQAPVAPTNLATLGSNSTAAIPAAPTKPKPAVSAETERYTAVQQSLSNAKSAVTSAATANTKIDESLKQVRDIATKLSDDNLASKDREKLQADYSKLREGIIKSQEQASVRTGDQKSAAQTSGGQKSDAQKTNLLTDDKALTTATNTRGGQLDIQSSKSAKALGLPEKLGSAADAKALLQGNESQAGSLANAEKNTRDTAARLKKVEANVDQKLETSTAVAKAVKRLDAAKNGGVEVSAEREQQRSQALEKARETSQLLKSQFGGLSPNNNSNSGASNPLLALLR</sequence>
<feature type="region of interest" description="Disordered" evidence="1">
    <location>
        <begin position="249"/>
        <end position="304"/>
    </location>
</feature>
<name>A0A437QRI1_9GAMM</name>
<feature type="compositionally biased region" description="Low complexity" evidence="1">
    <location>
        <begin position="37"/>
        <end position="50"/>
    </location>
</feature>
<dbReference type="Proteomes" id="UP000283077">
    <property type="component" value="Unassembled WGS sequence"/>
</dbReference>
<protein>
    <submittedName>
        <fullName evidence="2">Uncharacterized protein</fullName>
    </submittedName>
</protein>
<reference evidence="2 3" key="1">
    <citation type="submission" date="2019-01" db="EMBL/GenBank/DDBJ databases">
        <authorList>
            <person name="Chen W.-M."/>
        </authorList>
    </citation>
    <scope>NUCLEOTIDE SEQUENCE [LARGE SCALE GENOMIC DNA]</scope>
    <source>
        <strain evidence="2 3">KYPC3</strain>
    </source>
</reference>
<dbReference type="EMBL" id="SACS01000012">
    <property type="protein sequence ID" value="RVU37102.1"/>
    <property type="molecule type" value="Genomic_DNA"/>
</dbReference>
<evidence type="ECO:0000313" key="3">
    <source>
        <dbReference type="Proteomes" id="UP000283077"/>
    </source>
</evidence>
<feature type="compositionally biased region" description="Polar residues" evidence="1">
    <location>
        <begin position="124"/>
        <end position="146"/>
    </location>
</feature>
<keyword evidence="3" id="KW-1185">Reference proteome</keyword>
<feature type="region of interest" description="Disordered" evidence="1">
    <location>
        <begin position="124"/>
        <end position="153"/>
    </location>
</feature>
<proteinExistence type="predicted"/>
<accession>A0A437QRI1</accession>
<organism evidence="2 3">
    <name type="scientific">Rheinheimera riviphila</name>
    <dbReference type="NCBI Taxonomy" id="1834037"/>
    <lineage>
        <taxon>Bacteria</taxon>
        <taxon>Pseudomonadati</taxon>
        <taxon>Pseudomonadota</taxon>
        <taxon>Gammaproteobacteria</taxon>
        <taxon>Chromatiales</taxon>
        <taxon>Chromatiaceae</taxon>
        <taxon>Rheinheimera</taxon>
    </lineage>
</organism>
<dbReference type="RefSeq" id="WP_127699394.1">
    <property type="nucleotide sequence ID" value="NZ_SACS01000012.1"/>
</dbReference>
<dbReference type="AlphaFoldDB" id="A0A437QRI1"/>
<dbReference type="OrthoDB" id="5767004at2"/>
<comment type="caution">
    <text evidence="2">The sequence shown here is derived from an EMBL/GenBank/DDBJ whole genome shotgun (WGS) entry which is preliminary data.</text>
</comment>
<evidence type="ECO:0000313" key="2">
    <source>
        <dbReference type="EMBL" id="RVU37102.1"/>
    </source>
</evidence>
<dbReference type="Gene3D" id="1.20.1330.10">
    <property type="entry name" value="f41 fragment of flagellin, N-terminal domain"/>
    <property type="match status" value="1"/>
</dbReference>